<dbReference type="Pfam" id="PF00120">
    <property type="entry name" value="Gln-synt_C"/>
    <property type="match status" value="1"/>
</dbReference>
<evidence type="ECO:0000256" key="4">
    <source>
        <dbReference type="RuleBase" id="RU000384"/>
    </source>
</evidence>
<dbReference type="PANTHER" id="PTHR43785">
    <property type="entry name" value="GAMMA-GLUTAMYLPUTRESCINE SYNTHETASE"/>
    <property type="match status" value="1"/>
</dbReference>
<proteinExistence type="inferred from homology"/>
<comment type="similarity">
    <text evidence="3 4">Belongs to the glutamine synthetase family.</text>
</comment>
<reference evidence="6 7" key="1">
    <citation type="submission" date="2024-03" db="EMBL/GenBank/DDBJ databases">
        <title>A high-quality draft genome sequence of Diaporthe vaccinii, a causative agent of upright dieback and viscid rot disease in cranberry plants.</title>
        <authorList>
            <person name="Sarrasin M."/>
            <person name="Lang B.F."/>
            <person name="Burger G."/>
        </authorList>
    </citation>
    <scope>NUCLEOTIDE SEQUENCE [LARGE SCALE GENOMIC DNA]</scope>
    <source>
        <strain evidence="6 7">IS7</strain>
    </source>
</reference>
<evidence type="ECO:0000256" key="2">
    <source>
        <dbReference type="ARBA" id="ARBA00022598"/>
    </source>
</evidence>
<organism evidence="6 7">
    <name type="scientific">Diaporthe vaccinii</name>
    <dbReference type="NCBI Taxonomy" id="105482"/>
    <lineage>
        <taxon>Eukaryota</taxon>
        <taxon>Fungi</taxon>
        <taxon>Dikarya</taxon>
        <taxon>Ascomycota</taxon>
        <taxon>Pezizomycotina</taxon>
        <taxon>Sordariomycetes</taxon>
        <taxon>Sordariomycetidae</taxon>
        <taxon>Diaporthales</taxon>
        <taxon>Diaporthaceae</taxon>
        <taxon>Diaporthe</taxon>
        <taxon>Diaporthe eres species complex</taxon>
    </lineage>
</organism>
<dbReference type="SMART" id="SM01230">
    <property type="entry name" value="Gln-synt_C"/>
    <property type="match status" value="1"/>
</dbReference>
<evidence type="ECO:0000256" key="3">
    <source>
        <dbReference type="PROSITE-ProRule" id="PRU01331"/>
    </source>
</evidence>
<feature type="domain" description="GS catalytic" evidence="5">
    <location>
        <begin position="121"/>
        <end position="492"/>
    </location>
</feature>
<keyword evidence="7" id="KW-1185">Reference proteome</keyword>
<keyword evidence="2" id="KW-0436">Ligase</keyword>
<dbReference type="PROSITE" id="PS51987">
    <property type="entry name" value="GS_CATALYTIC"/>
    <property type="match status" value="1"/>
</dbReference>
<gene>
    <name evidence="6" type="ORF">FJTKL_07182</name>
</gene>
<dbReference type="Proteomes" id="UP001600888">
    <property type="component" value="Unassembled WGS sequence"/>
</dbReference>
<evidence type="ECO:0000313" key="7">
    <source>
        <dbReference type="Proteomes" id="UP001600888"/>
    </source>
</evidence>
<dbReference type="SUPFAM" id="SSF54368">
    <property type="entry name" value="Glutamine synthetase, N-terminal domain"/>
    <property type="match status" value="1"/>
</dbReference>
<dbReference type="SUPFAM" id="SSF55931">
    <property type="entry name" value="Glutamine synthetase/guanido kinase"/>
    <property type="match status" value="1"/>
</dbReference>
<dbReference type="PANTHER" id="PTHR43785:SF12">
    <property type="entry name" value="TYPE-1 GLUTAMINE SYNTHETASE 2"/>
    <property type="match status" value="1"/>
</dbReference>
<sequence>MTEKQKQIMSEVANDPWIKIAGIDADGVLRGKDIANSKFVKAIQSSTKAVPMCSVVFGWDIEDELFYDSSLPTSHIKFGYPDNLLKIDLNTYRRIPWEKNMPLFLGSFHDPKTLEPLNLCPRNVIASQLCKARSEHGVEPLAGIEYEFFQYRVDRSSLSPLEQLESGSARAQRRLTQGLFTYSLTRPAENIAYYQTIKDTTHSLDCAIDGLHTESGPVYEASLKYDSIEKTADRGVIFKYLIKCIAPQFNITPTFMAKPESNMPGSSGHMHISLVDSKDRNRKVFDRQDRDENSRFKALEYVSDAGRSFLAGLIDGVPHVLPLLCPTINSYKRLGHNQHWTAESVSWGVDNRNASVRLIAGGASGGTRFECRVPGADANAPYALAALIGCGLRGMEKKLDVAIPPLEEVEDKATPGKLGALAGQTQGQKKGQRTLSRTLKEAVIDMTRGDSVAREILGDKFVEQFAATRMREVRCFEDIVTDWEVARYLQRV</sequence>
<evidence type="ECO:0000313" key="6">
    <source>
        <dbReference type="EMBL" id="KAL2272234.1"/>
    </source>
</evidence>
<dbReference type="InterPro" id="IPR008146">
    <property type="entry name" value="Gln_synth_cat_dom"/>
</dbReference>
<dbReference type="Gene3D" id="3.30.590.10">
    <property type="entry name" value="Glutamine synthetase/guanido kinase, catalytic domain"/>
    <property type="match status" value="1"/>
</dbReference>
<evidence type="ECO:0000259" key="5">
    <source>
        <dbReference type="PROSITE" id="PS51987"/>
    </source>
</evidence>
<dbReference type="InterPro" id="IPR014746">
    <property type="entry name" value="Gln_synth/guanido_kin_cat_dom"/>
</dbReference>
<dbReference type="InterPro" id="IPR036651">
    <property type="entry name" value="Gln_synt_N_sf"/>
</dbReference>
<name>A0ABR4DSQ1_9PEZI</name>
<protein>
    <recommendedName>
        <fullName evidence="1">Glutamine synthetase</fullName>
    </recommendedName>
</protein>
<evidence type="ECO:0000256" key="1">
    <source>
        <dbReference type="ARBA" id="ARBA00021364"/>
    </source>
</evidence>
<comment type="caution">
    <text evidence="6">The sequence shown here is derived from an EMBL/GenBank/DDBJ whole genome shotgun (WGS) entry which is preliminary data.</text>
</comment>
<accession>A0ABR4DSQ1</accession>
<dbReference type="EMBL" id="JBAWTH010000265">
    <property type="protein sequence ID" value="KAL2272234.1"/>
    <property type="molecule type" value="Genomic_DNA"/>
</dbReference>